<comment type="pathway">
    <text evidence="4 18">Cell wall biogenesis; peptidoglycan biosynthesis.</text>
</comment>
<dbReference type="InterPro" id="IPR013815">
    <property type="entry name" value="ATP_grasp_subdomain_1"/>
</dbReference>
<dbReference type="Pfam" id="PF01820">
    <property type="entry name" value="Dala_Dala_lig_N"/>
    <property type="match status" value="1"/>
</dbReference>
<dbReference type="PROSITE" id="PS50975">
    <property type="entry name" value="ATP_GRASP"/>
    <property type="match status" value="1"/>
</dbReference>
<evidence type="ECO:0000259" key="23">
    <source>
        <dbReference type="PROSITE" id="PS50975"/>
    </source>
</evidence>
<feature type="active site" evidence="19">
    <location>
        <position position="377"/>
    </location>
</feature>
<comment type="subcellular location">
    <subcellularLocation>
        <location evidence="3 18">Cytoplasm</location>
    </subcellularLocation>
</comment>
<dbReference type="AlphaFoldDB" id="D5HBD9"/>
<feature type="domain" description="ATP-grasp" evidence="23">
    <location>
        <begin position="171"/>
        <end position="399"/>
    </location>
</feature>
<comment type="cofactor">
    <cofactor evidence="1">
        <name>Mn(2+)</name>
        <dbReference type="ChEBI" id="CHEBI:29035"/>
    </cofactor>
</comment>
<dbReference type="UniPathway" id="UPA00219"/>
<dbReference type="GO" id="GO:0071555">
    <property type="term" value="P:cell wall organization"/>
    <property type="evidence" value="ECO:0007669"/>
    <property type="project" value="UniProtKB-KW"/>
</dbReference>
<dbReference type="PROSITE" id="PS00843">
    <property type="entry name" value="DALA_DALA_LIGASE_1"/>
    <property type="match status" value="1"/>
</dbReference>
<feature type="binding site" evidence="20">
    <location>
        <position position="370"/>
    </location>
    <ligand>
        <name>Mg(2+)</name>
        <dbReference type="ChEBI" id="CHEBI:18420"/>
        <label>2</label>
    </ligand>
</feature>
<protein>
    <recommendedName>
        <fullName evidence="18">D-alanine--D-alanine ligase</fullName>
        <ecNumber evidence="18">6.3.2.4</ecNumber>
    </recommendedName>
    <alternativeName>
        <fullName evidence="18">D-Ala-D-Ala ligase</fullName>
    </alternativeName>
    <alternativeName>
        <fullName evidence="18">D-alanylalanine synthetase</fullName>
    </alternativeName>
</protein>
<dbReference type="Gene3D" id="3.30.470.20">
    <property type="entry name" value="ATP-grasp fold, B domain"/>
    <property type="match status" value="1"/>
</dbReference>
<dbReference type="InterPro" id="IPR011127">
    <property type="entry name" value="Dala_Dala_lig_N"/>
</dbReference>
<evidence type="ECO:0000256" key="20">
    <source>
        <dbReference type="PIRSR" id="PIRSR039102-3"/>
    </source>
</evidence>
<comment type="function">
    <text evidence="2 18">Cell wall formation.</text>
</comment>
<evidence type="ECO:0000256" key="13">
    <source>
        <dbReference type="ARBA" id="ARBA00022984"/>
    </source>
</evidence>
<dbReference type="InterPro" id="IPR011095">
    <property type="entry name" value="Dala_Dala_lig_C"/>
</dbReference>
<evidence type="ECO:0000256" key="4">
    <source>
        <dbReference type="ARBA" id="ARBA00004752"/>
    </source>
</evidence>
<sequence length="434" mass="47045">MPPSASFCFSSVPGPTVSSEPLQVGIVLGGVAPEHEVSVITALQAAAALDRDRYTPVPIYVAKDGTWYTGDALLEVEAYRDLDALREDALPVALAPTPYGHLELLEDRAPGILKRLQRPALRRRIDVMLLGLHGGPGENGGVQGLCETFNVPYTSAGVFGSALGMDKVMSKRVCRQAGIPVVDFVALREGEWAGREAAALDECEATLDYPLVVKPARCGSSIGIAQVNTRAELDAAIEDALRYDDKVVVEKAVEALREINCSVLGDGHEATPSVLEEPVPSDDDAVLTFQDKYMREDGEAAKAEGGTKSAESSPEGMAAQDRIVPANLSDERTETIQDLAVRIFHQFECAGVVRIDFMIDESTGRVYFNEINTIPGSFSFYLWEPSGVSFDALVDRLVTIARRRHRDRNGRVQTYDVNLLAEKNLQGVKADEAP</sequence>
<gene>
    <name evidence="24" type="primary">ddlA</name>
    <name evidence="18" type="synonym">ddl</name>
    <name evidence="24" type="ordered locus">SRM_02423</name>
</gene>
<reference evidence="25" key="2">
    <citation type="submission" date="2010-04" db="EMBL/GenBank/DDBJ databases">
        <title>Genome sequence of Salinibacter ruber M8.</title>
        <authorList>
            <consortium name="Genoscope"/>
        </authorList>
    </citation>
    <scope>NUCLEOTIDE SEQUENCE [LARGE SCALE GENOMIC DNA]</scope>
    <source>
        <strain evidence="25">M8</strain>
    </source>
</reference>
<keyword evidence="12 18" id="KW-0133">Cell shape</keyword>
<dbReference type="Gene3D" id="3.40.50.20">
    <property type="match status" value="1"/>
</dbReference>
<dbReference type="InterPro" id="IPR011761">
    <property type="entry name" value="ATP-grasp"/>
</dbReference>
<feature type="active site" evidence="19">
    <location>
        <position position="220"/>
    </location>
</feature>
<evidence type="ECO:0000256" key="7">
    <source>
        <dbReference type="ARBA" id="ARBA00022598"/>
    </source>
</evidence>
<dbReference type="KEGG" id="srm:SRM_02423"/>
<accession>D5HBD9</accession>
<evidence type="ECO:0000256" key="9">
    <source>
        <dbReference type="ARBA" id="ARBA00022741"/>
    </source>
</evidence>
<evidence type="ECO:0000256" key="14">
    <source>
        <dbReference type="ARBA" id="ARBA00023211"/>
    </source>
</evidence>
<dbReference type="GO" id="GO:0008716">
    <property type="term" value="F:D-alanine-D-alanine ligase activity"/>
    <property type="evidence" value="ECO:0007669"/>
    <property type="project" value="UniProtKB-UniRule"/>
</dbReference>
<name>D5HBD9_SALRM</name>
<dbReference type="PROSITE" id="PS00844">
    <property type="entry name" value="DALA_DALA_LIGASE_2"/>
    <property type="match status" value="1"/>
</dbReference>
<comment type="similarity">
    <text evidence="5 18">Belongs to the D-alanine--D-alanine ligase family.</text>
</comment>
<keyword evidence="9 21" id="KW-0547">Nucleotide-binding</keyword>
<dbReference type="GO" id="GO:0008360">
    <property type="term" value="P:regulation of cell shape"/>
    <property type="evidence" value="ECO:0007669"/>
    <property type="project" value="UniProtKB-KW"/>
</dbReference>
<feature type="binding site" evidence="20">
    <location>
        <position position="370"/>
    </location>
    <ligand>
        <name>Mg(2+)</name>
        <dbReference type="ChEBI" id="CHEBI:18420"/>
        <label>1</label>
    </ligand>
</feature>
<evidence type="ECO:0000256" key="11">
    <source>
        <dbReference type="ARBA" id="ARBA00022842"/>
    </source>
</evidence>
<evidence type="ECO:0000256" key="19">
    <source>
        <dbReference type="PIRSR" id="PIRSR039102-1"/>
    </source>
</evidence>
<dbReference type="FunFam" id="3.30.1490.20:FF:000007">
    <property type="entry name" value="D-alanine--D-alanine ligase"/>
    <property type="match status" value="1"/>
</dbReference>
<dbReference type="PANTHER" id="PTHR23132:SF25">
    <property type="entry name" value="D-ALANINE--D-ALANINE LIGASE A"/>
    <property type="match status" value="1"/>
</dbReference>
<evidence type="ECO:0000256" key="21">
    <source>
        <dbReference type="PROSITE-ProRule" id="PRU00409"/>
    </source>
</evidence>
<reference evidence="24 25" key="1">
    <citation type="journal article" date="2010" name="ISME J.">
        <title>Fine-scale evolution: genomic, phenotypic and ecological differentiation in two coexisting Salinibacter ruber strains.</title>
        <authorList>
            <person name="Pena A."/>
            <person name="Teeling H."/>
            <person name="Huerta-Cepas J."/>
            <person name="Santos F."/>
            <person name="Yarza P."/>
            <person name="Brito-Echeverria J."/>
            <person name="Lucio M."/>
            <person name="Schmitt-Kopplin P."/>
            <person name="Meseguer I."/>
            <person name="Schenowitz C."/>
            <person name="Dossat C."/>
            <person name="Barbe V."/>
            <person name="Dopazo J."/>
            <person name="Rossello-Mora R."/>
            <person name="Schuler M."/>
            <person name="Glockner F.O."/>
            <person name="Amann R."/>
            <person name="Gabaldon T."/>
            <person name="Anton J."/>
        </authorList>
    </citation>
    <scope>NUCLEOTIDE SEQUENCE [LARGE SCALE GENOMIC DNA]</scope>
    <source>
        <strain evidence="24 25">M8</strain>
    </source>
</reference>
<proteinExistence type="inferred from homology"/>
<evidence type="ECO:0000313" key="24">
    <source>
        <dbReference type="EMBL" id="CBH25344.1"/>
    </source>
</evidence>
<evidence type="ECO:0000256" key="1">
    <source>
        <dbReference type="ARBA" id="ARBA00001936"/>
    </source>
</evidence>
<dbReference type="Pfam" id="PF07478">
    <property type="entry name" value="Dala_Dala_lig_C"/>
    <property type="match status" value="1"/>
</dbReference>
<keyword evidence="14 20" id="KW-0464">Manganese</keyword>
<dbReference type="GO" id="GO:0005829">
    <property type="term" value="C:cytosol"/>
    <property type="evidence" value="ECO:0007669"/>
    <property type="project" value="TreeGrafter"/>
</dbReference>
<keyword evidence="8 20" id="KW-0479">Metal-binding</keyword>
<dbReference type="EMBL" id="FP565814">
    <property type="protein sequence ID" value="CBH25344.1"/>
    <property type="molecule type" value="Genomic_DNA"/>
</dbReference>
<dbReference type="EC" id="6.3.2.4" evidence="18"/>
<dbReference type="GO" id="GO:0005524">
    <property type="term" value="F:ATP binding"/>
    <property type="evidence" value="ECO:0007669"/>
    <property type="project" value="UniProtKB-UniRule"/>
</dbReference>
<dbReference type="InterPro" id="IPR000291">
    <property type="entry name" value="D-Ala_lig_Van_CS"/>
</dbReference>
<evidence type="ECO:0000256" key="5">
    <source>
        <dbReference type="ARBA" id="ARBA00010871"/>
    </source>
</evidence>
<dbReference type="InterPro" id="IPR005905">
    <property type="entry name" value="D_ala_D_ala"/>
</dbReference>
<feature type="binding site" evidence="20">
    <location>
        <position position="356"/>
    </location>
    <ligand>
        <name>Mg(2+)</name>
        <dbReference type="ChEBI" id="CHEBI:18420"/>
        <label>1</label>
    </ligand>
</feature>
<dbReference type="GO" id="GO:0009252">
    <property type="term" value="P:peptidoglycan biosynthetic process"/>
    <property type="evidence" value="ECO:0007669"/>
    <property type="project" value="UniProtKB-UniRule"/>
</dbReference>
<keyword evidence="6 18" id="KW-0963">Cytoplasm</keyword>
<feature type="region of interest" description="Disordered" evidence="22">
    <location>
        <begin position="298"/>
        <end position="321"/>
    </location>
</feature>
<organism evidence="24 25">
    <name type="scientific">Salinibacter ruber (strain M8)</name>
    <dbReference type="NCBI Taxonomy" id="761659"/>
    <lineage>
        <taxon>Bacteria</taxon>
        <taxon>Pseudomonadati</taxon>
        <taxon>Rhodothermota</taxon>
        <taxon>Rhodothermia</taxon>
        <taxon>Rhodothermales</taxon>
        <taxon>Salinibacteraceae</taxon>
        <taxon>Salinibacter</taxon>
    </lineage>
</organism>
<comment type="pathway">
    <text evidence="17">Glycan biosynthesis.</text>
</comment>
<dbReference type="InterPro" id="IPR016185">
    <property type="entry name" value="PreATP-grasp_dom_sf"/>
</dbReference>
<dbReference type="PATRIC" id="fig|761659.10.peg.2637"/>
<comment type="cofactor">
    <cofactor evidence="20">
        <name>Mg(2+)</name>
        <dbReference type="ChEBI" id="CHEBI:18420"/>
    </cofactor>
    <cofactor evidence="20">
        <name>Mn(2+)</name>
        <dbReference type="ChEBI" id="CHEBI:29035"/>
    </cofactor>
    <text evidence="20">Binds 2 magnesium or manganese ions per subunit.</text>
</comment>
<dbReference type="HOGENOM" id="CLU_039268_0_1_10"/>
<keyword evidence="11 20" id="KW-0460">Magnesium</keyword>
<evidence type="ECO:0000256" key="2">
    <source>
        <dbReference type="ARBA" id="ARBA00003921"/>
    </source>
</evidence>
<keyword evidence="7 18" id="KW-0436">Ligase</keyword>
<evidence type="ECO:0000256" key="18">
    <source>
        <dbReference type="HAMAP-Rule" id="MF_00047"/>
    </source>
</evidence>
<evidence type="ECO:0000256" key="3">
    <source>
        <dbReference type="ARBA" id="ARBA00004496"/>
    </source>
</evidence>
<evidence type="ECO:0000256" key="16">
    <source>
        <dbReference type="ARBA" id="ARBA00047614"/>
    </source>
</evidence>
<dbReference type="HAMAP" id="MF_00047">
    <property type="entry name" value="Dala_Dala_lig"/>
    <property type="match status" value="1"/>
</dbReference>
<feature type="binding site" evidence="20">
    <location>
        <position position="372"/>
    </location>
    <ligand>
        <name>Mg(2+)</name>
        <dbReference type="ChEBI" id="CHEBI:18420"/>
        <label>2</label>
    </ligand>
</feature>
<evidence type="ECO:0000256" key="10">
    <source>
        <dbReference type="ARBA" id="ARBA00022840"/>
    </source>
</evidence>
<evidence type="ECO:0000256" key="22">
    <source>
        <dbReference type="SAM" id="MobiDB-lite"/>
    </source>
</evidence>
<evidence type="ECO:0000256" key="6">
    <source>
        <dbReference type="ARBA" id="ARBA00022490"/>
    </source>
</evidence>
<keyword evidence="13 18" id="KW-0573">Peptidoglycan synthesis</keyword>
<dbReference type="GO" id="GO:0046872">
    <property type="term" value="F:metal ion binding"/>
    <property type="evidence" value="ECO:0007669"/>
    <property type="project" value="UniProtKB-KW"/>
</dbReference>
<evidence type="ECO:0000256" key="15">
    <source>
        <dbReference type="ARBA" id="ARBA00023316"/>
    </source>
</evidence>
<dbReference type="Proteomes" id="UP000000933">
    <property type="component" value="Chromosome"/>
</dbReference>
<dbReference type="PIRSF" id="PIRSF039102">
    <property type="entry name" value="Ddl/VanB"/>
    <property type="match status" value="1"/>
</dbReference>
<dbReference type="SUPFAM" id="SSF56059">
    <property type="entry name" value="Glutathione synthetase ATP-binding domain-like"/>
    <property type="match status" value="1"/>
</dbReference>
<dbReference type="SUPFAM" id="SSF52440">
    <property type="entry name" value="PreATP-grasp domain"/>
    <property type="match status" value="1"/>
</dbReference>
<keyword evidence="15 18" id="KW-0961">Cell wall biogenesis/degradation</keyword>
<dbReference type="PANTHER" id="PTHR23132">
    <property type="entry name" value="D-ALANINE--D-ALANINE LIGASE"/>
    <property type="match status" value="1"/>
</dbReference>
<dbReference type="Gene3D" id="3.30.1490.20">
    <property type="entry name" value="ATP-grasp fold, A domain"/>
    <property type="match status" value="1"/>
</dbReference>
<feature type="active site" evidence="19">
    <location>
        <position position="34"/>
    </location>
</feature>
<evidence type="ECO:0000256" key="8">
    <source>
        <dbReference type="ARBA" id="ARBA00022723"/>
    </source>
</evidence>
<keyword evidence="10 21" id="KW-0067">ATP-binding</keyword>
<evidence type="ECO:0000313" key="25">
    <source>
        <dbReference type="Proteomes" id="UP000000933"/>
    </source>
</evidence>
<evidence type="ECO:0000256" key="12">
    <source>
        <dbReference type="ARBA" id="ARBA00022960"/>
    </source>
</evidence>
<comment type="catalytic activity">
    <reaction evidence="16 18">
        <text>2 D-alanine + ATP = D-alanyl-D-alanine + ADP + phosphate + H(+)</text>
        <dbReference type="Rhea" id="RHEA:11224"/>
        <dbReference type="ChEBI" id="CHEBI:15378"/>
        <dbReference type="ChEBI" id="CHEBI:30616"/>
        <dbReference type="ChEBI" id="CHEBI:43474"/>
        <dbReference type="ChEBI" id="CHEBI:57416"/>
        <dbReference type="ChEBI" id="CHEBI:57822"/>
        <dbReference type="ChEBI" id="CHEBI:456216"/>
        <dbReference type="EC" id="6.3.2.4"/>
    </reaction>
</comment>
<evidence type="ECO:0000256" key="17">
    <source>
        <dbReference type="ARBA" id="ARBA00060592"/>
    </source>
</evidence>